<dbReference type="PANTHER" id="PTHR10039:SF15">
    <property type="entry name" value="NACHT DOMAIN-CONTAINING PROTEIN"/>
    <property type="match status" value="1"/>
</dbReference>
<keyword evidence="1" id="KW-0677">Repeat</keyword>
<comment type="caution">
    <text evidence="4">The sequence shown here is derived from an EMBL/GenBank/DDBJ whole genome shotgun (WGS) entry which is preliminary data.</text>
</comment>
<dbReference type="InterPro" id="IPR027417">
    <property type="entry name" value="P-loop_NTPase"/>
</dbReference>
<evidence type="ECO:0000256" key="2">
    <source>
        <dbReference type="SAM" id="MobiDB-lite"/>
    </source>
</evidence>
<dbReference type="SUPFAM" id="SSF52540">
    <property type="entry name" value="P-loop containing nucleoside triphosphate hydrolases"/>
    <property type="match status" value="1"/>
</dbReference>
<organism evidence="4 5">
    <name type="scientific">Leucocoprinus birnbaumii</name>
    <dbReference type="NCBI Taxonomy" id="56174"/>
    <lineage>
        <taxon>Eukaryota</taxon>
        <taxon>Fungi</taxon>
        <taxon>Dikarya</taxon>
        <taxon>Basidiomycota</taxon>
        <taxon>Agaricomycotina</taxon>
        <taxon>Agaricomycetes</taxon>
        <taxon>Agaricomycetidae</taxon>
        <taxon>Agaricales</taxon>
        <taxon>Agaricineae</taxon>
        <taxon>Agaricaceae</taxon>
        <taxon>Leucocoprinus</taxon>
    </lineage>
</organism>
<evidence type="ECO:0000256" key="1">
    <source>
        <dbReference type="ARBA" id="ARBA00022737"/>
    </source>
</evidence>
<evidence type="ECO:0000313" key="5">
    <source>
        <dbReference type="Proteomes" id="UP001213000"/>
    </source>
</evidence>
<feature type="compositionally biased region" description="Low complexity" evidence="2">
    <location>
        <begin position="88"/>
        <end position="99"/>
    </location>
</feature>
<dbReference type="Pfam" id="PF24883">
    <property type="entry name" value="NPHP3_N"/>
    <property type="match status" value="1"/>
</dbReference>
<accession>A0AAD5VPF1</accession>
<dbReference type="Gene3D" id="3.40.50.300">
    <property type="entry name" value="P-loop containing nucleotide triphosphate hydrolases"/>
    <property type="match status" value="1"/>
</dbReference>
<proteinExistence type="predicted"/>
<feature type="compositionally biased region" description="Polar residues" evidence="2">
    <location>
        <begin position="43"/>
        <end position="54"/>
    </location>
</feature>
<dbReference type="Proteomes" id="UP001213000">
    <property type="component" value="Unassembled WGS sequence"/>
</dbReference>
<dbReference type="InterPro" id="IPR056884">
    <property type="entry name" value="NPHP3-like_N"/>
</dbReference>
<feature type="compositionally biased region" description="Polar residues" evidence="2">
    <location>
        <begin position="112"/>
        <end position="133"/>
    </location>
</feature>
<keyword evidence="5" id="KW-1185">Reference proteome</keyword>
<feature type="domain" description="Nephrocystin 3-like N-terminal" evidence="3">
    <location>
        <begin position="251"/>
        <end position="411"/>
    </location>
</feature>
<dbReference type="EMBL" id="JANIEX010000532">
    <property type="protein sequence ID" value="KAJ3565870.1"/>
    <property type="molecule type" value="Genomic_DNA"/>
</dbReference>
<evidence type="ECO:0000259" key="3">
    <source>
        <dbReference type="Pfam" id="PF24883"/>
    </source>
</evidence>
<feature type="region of interest" description="Disordered" evidence="2">
    <location>
        <begin position="20"/>
        <end position="54"/>
    </location>
</feature>
<gene>
    <name evidence="4" type="ORF">NP233_g7364</name>
</gene>
<sequence length="859" mass="94749">MSPRNGISFTKLKRFFGKSKQGPVAATKSGSASLAAPSSESAQQPVFPTQISVPTGSEQLLATAPLSDPSLQAPAPGLPVTASAQHFSSVSSPNPSAVSHEINLNHDPQGLHSGNLTPSPSIQILPSSTTSPPAESYRSVGPQLASSLLQAPPLTSTAFVPHASPSNPTTPNIPERGMFDQAQGLVFNNSHFAVNNNSSNPHYYNASPTVGYGLKELLDHSMPDAFHDSAARDPPPKCHLGTRKEYIAKVTDWALGNTDLEKRVLWLHGPFGIGKTAVAQTSAEALRASGKLLGTLFFSRSSANRNNPLQVFTSFAYHIATQCEAFAAIIDKRIRNDPAITRKSLATQFQELLVIPLSQIDPTRKNLSGRVVIIDGLDECRGVSEQREIIKIIAASARNCTTPFRWFITSRPEEHIIHTMTSPSVSPIVSCIELPVSREIDHEILLYLTDEFEKIREQSGLLEEDWPSEDALAHIVERADGLWIYVSTITRFVSDNNSFGPEHQLQLVLKFTPNRGEDGTINPLAEMDILYTLIMEQVPTTIRTTLRKILLLHSMDVSYYDSLCIATILGLSVEQFRRCCASIQSVMKLTNSNRSDIHISTMKLYFYHASFLEFLTNPERSRDLCIHGAFLTGIREPLLESLHFAYSRTQGRTFITRSLHEMTILLPDPSEFVFPSGRVLPENIKASDHHVFALCTFWRLYCLPGHPIDAPTAKSISQLPFRKLFSFLPHDINTVISYEHLQIMMQNLPTEFQNRLVRIVKCPTPGCTSTRDVVILGEGENELIAPSGGDCLLWVNTQMLEEAGSVVEVAKHTVGMIFTGGVDTTLAVIRTFVLAVLLEPEAQQSVQQEFNNSFPLKNE</sequence>
<reference evidence="4" key="1">
    <citation type="submission" date="2022-07" db="EMBL/GenBank/DDBJ databases">
        <title>Genome Sequence of Leucocoprinus birnbaumii.</title>
        <authorList>
            <person name="Buettner E."/>
        </authorList>
    </citation>
    <scope>NUCLEOTIDE SEQUENCE</scope>
    <source>
        <strain evidence="4">VT141</strain>
    </source>
</reference>
<feature type="compositionally biased region" description="Low complexity" evidence="2">
    <location>
        <begin position="29"/>
        <end position="42"/>
    </location>
</feature>
<name>A0AAD5VPF1_9AGAR</name>
<dbReference type="PANTHER" id="PTHR10039">
    <property type="entry name" value="AMELOGENIN"/>
    <property type="match status" value="1"/>
</dbReference>
<feature type="region of interest" description="Disordered" evidence="2">
    <location>
        <begin position="67"/>
        <end position="142"/>
    </location>
</feature>
<dbReference type="AlphaFoldDB" id="A0AAD5VPF1"/>
<protein>
    <recommendedName>
        <fullName evidence="3">Nephrocystin 3-like N-terminal domain-containing protein</fullName>
    </recommendedName>
</protein>
<evidence type="ECO:0000313" key="4">
    <source>
        <dbReference type="EMBL" id="KAJ3565870.1"/>
    </source>
</evidence>